<evidence type="ECO:0000256" key="4">
    <source>
        <dbReference type="ARBA" id="ARBA00022691"/>
    </source>
</evidence>
<dbReference type="AlphaFoldDB" id="A0A6J6LZK1"/>
<dbReference type="NCBIfam" id="TIGR03534">
    <property type="entry name" value="RF_mod_PrmC"/>
    <property type="match status" value="1"/>
</dbReference>
<gene>
    <name evidence="8" type="ORF">UFOPK2328_00290</name>
</gene>
<dbReference type="PANTHER" id="PTHR18895:SF74">
    <property type="entry name" value="MTRF1L RELEASE FACTOR GLUTAMINE METHYLTRANSFERASE"/>
    <property type="match status" value="1"/>
</dbReference>
<evidence type="ECO:0000256" key="3">
    <source>
        <dbReference type="ARBA" id="ARBA00022679"/>
    </source>
</evidence>
<evidence type="ECO:0000259" key="7">
    <source>
        <dbReference type="Pfam" id="PF17827"/>
    </source>
</evidence>
<keyword evidence="4" id="KW-0949">S-adenosyl-L-methionine</keyword>
<reference evidence="8" key="1">
    <citation type="submission" date="2020-05" db="EMBL/GenBank/DDBJ databases">
        <authorList>
            <person name="Chiriac C."/>
            <person name="Salcher M."/>
            <person name="Ghai R."/>
            <person name="Kavagutti S V."/>
        </authorList>
    </citation>
    <scope>NUCLEOTIDE SEQUENCE</scope>
</reference>
<evidence type="ECO:0000256" key="1">
    <source>
        <dbReference type="ARBA" id="ARBA00012771"/>
    </source>
</evidence>
<dbReference type="HAMAP" id="MF_02126">
    <property type="entry name" value="RF_methyltr_PrmC"/>
    <property type="match status" value="1"/>
</dbReference>
<name>A0A6J6LZK1_9ZZZZ</name>
<dbReference type="CDD" id="cd02440">
    <property type="entry name" value="AdoMet_MTases"/>
    <property type="match status" value="1"/>
</dbReference>
<dbReference type="InterPro" id="IPR007848">
    <property type="entry name" value="Small_mtfrase_dom"/>
</dbReference>
<dbReference type="PANTHER" id="PTHR18895">
    <property type="entry name" value="HEMK METHYLTRANSFERASE"/>
    <property type="match status" value="1"/>
</dbReference>
<dbReference type="GO" id="GO:0032259">
    <property type="term" value="P:methylation"/>
    <property type="evidence" value="ECO:0007669"/>
    <property type="project" value="UniProtKB-KW"/>
</dbReference>
<dbReference type="InterPro" id="IPR019874">
    <property type="entry name" value="RF_methyltr_PrmC"/>
</dbReference>
<comment type="catalytic activity">
    <reaction evidence="5">
        <text>L-glutaminyl-[peptide chain release factor] + S-adenosyl-L-methionine = N(5)-methyl-L-glutaminyl-[peptide chain release factor] + S-adenosyl-L-homocysteine + H(+)</text>
        <dbReference type="Rhea" id="RHEA:42896"/>
        <dbReference type="Rhea" id="RHEA-COMP:10271"/>
        <dbReference type="Rhea" id="RHEA-COMP:10272"/>
        <dbReference type="ChEBI" id="CHEBI:15378"/>
        <dbReference type="ChEBI" id="CHEBI:30011"/>
        <dbReference type="ChEBI" id="CHEBI:57856"/>
        <dbReference type="ChEBI" id="CHEBI:59789"/>
        <dbReference type="ChEBI" id="CHEBI:61891"/>
        <dbReference type="EC" id="2.1.1.297"/>
    </reaction>
</comment>
<dbReference type="PROSITE" id="PS00092">
    <property type="entry name" value="N6_MTASE"/>
    <property type="match status" value="1"/>
</dbReference>
<dbReference type="InterPro" id="IPR004556">
    <property type="entry name" value="HemK-like"/>
</dbReference>
<accession>A0A6J6LZK1</accession>
<dbReference type="Pfam" id="PF05175">
    <property type="entry name" value="MTS"/>
    <property type="match status" value="1"/>
</dbReference>
<keyword evidence="3" id="KW-0808">Transferase</keyword>
<feature type="domain" description="Methyltransferase small" evidence="6">
    <location>
        <begin position="108"/>
        <end position="198"/>
    </location>
</feature>
<dbReference type="SUPFAM" id="SSF53335">
    <property type="entry name" value="S-adenosyl-L-methionine-dependent methyltransferases"/>
    <property type="match status" value="1"/>
</dbReference>
<dbReference type="Pfam" id="PF17827">
    <property type="entry name" value="PrmC_N"/>
    <property type="match status" value="1"/>
</dbReference>
<dbReference type="Gene3D" id="3.40.50.150">
    <property type="entry name" value="Vaccinia Virus protein VP39"/>
    <property type="match status" value="1"/>
</dbReference>
<organism evidence="8">
    <name type="scientific">freshwater metagenome</name>
    <dbReference type="NCBI Taxonomy" id="449393"/>
    <lineage>
        <taxon>unclassified sequences</taxon>
        <taxon>metagenomes</taxon>
        <taxon>ecological metagenomes</taxon>
    </lineage>
</organism>
<keyword evidence="2" id="KW-0489">Methyltransferase</keyword>
<sequence length="283" mass="31035">MLISEALELATDKFSAAGVLSPSVDAELLGCFILEIDRSELTLLAISNQSFPENKLPDFLEAVQRREKREPLQHITGSAPFRHLELEVGPGVFIPRPETEQLVELAKEKIQKVNSPLIVDLCSGSGAIAISLSTELESANVYAVELSKEAFEYLTRNFQKYGLDIKTLRNENLTTALGELEGKVDMVVSNPPYIPDAAVPIDLEVQLHDPSVALYGGEDGLDVIREISTRALYLLRQGGYLVLEHANTQAPAIGELLLSQGWQEIVSSQDLTGKNRMISAVRP</sequence>
<dbReference type="EC" id="2.1.1.297" evidence="1"/>
<dbReference type="GO" id="GO:0003676">
    <property type="term" value="F:nucleic acid binding"/>
    <property type="evidence" value="ECO:0007669"/>
    <property type="project" value="InterPro"/>
</dbReference>
<dbReference type="EMBL" id="CAEZWX010000024">
    <property type="protein sequence ID" value="CAB4665885.1"/>
    <property type="molecule type" value="Genomic_DNA"/>
</dbReference>
<dbReference type="InterPro" id="IPR002052">
    <property type="entry name" value="DNA_methylase_N6_adenine_CS"/>
</dbReference>
<dbReference type="Gene3D" id="1.10.8.10">
    <property type="entry name" value="DNA helicase RuvA subunit, C-terminal domain"/>
    <property type="match status" value="1"/>
</dbReference>
<proteinExistence type="inferred from homology"/>
<evidence type="ECO:0000256" key="2">
    <source>
        <dbReference type="ARBA" id="ARBA00022603"/>
    </source>
</evidence>
<evidence type="ECO:0000313" key="8">
    <source>
        <dbReference type="EMBL" id="CAB4665885.1"/>
    </source>
</evidence>
<feature type="domain" description="Release factor glutamine methyltransferase N-terminal" evidence="7">
    <location>
        <begin position="5"/>
        <end position="77"/>
    </location>
</feature>
<evidence type="ECO:0000256" key="5">
    <source>
        <dbReference type="ARBA" id="ARBA00048391"/>
    </source>
</evidence>
<dbReference type="InterPro" id="IPR040758">
    <property type="entry name" value="PrmC_N"/>
</dbReference>
<dbReference type="GO" id="GO:0102559">
    <property type="term" value="F:peptide chain release factor N(5)-glutamine methyltransferase activity"/>
    <property type="evidence" value="ECO:0007669"/>
    <property type="project" value="UniProtKB-EC"/>
</dbReference>
<dbReference type="InterPro" id="IPR050320">
    <property type="entry name" value="N5-glutamine_MTase"/>
</dbReference>
<dbReference type="InterPro" id="IPR029063">
    <property type="entry name" value="SAM-dependent_MTases_sf"/>
</dbReference>
<dbReference type="NCBIfam" id="TIGR00536">
    <property type="entry name" value="hemK_fam"/>
    <property type="match status" value="1"/>
</dbReference>
<protein>
    <recommendedName>
        <fullName evidence="1">peptide chain release factor N(5)-glutamine methyltransferase</fullName>
        <ecNumber evidence="1">2.1.1.297</ecNumber>
    </recommendedName>
</protein>
<evidence type="ECO:0000259" key="6">
    <source>
        <dbReference type="Pfam" id="PF05175"/>
    </source>
</evidence>